<protein>
    <submittedName>
        <fullName evidence="2">Uncharacterized protein</fullName>
    </submittedName>
</protein>
<proteinExistence type="predicted"/>
<reference evidence="3" key="1">
    <citation type="submission" date="2018-11" db="EMBL/GenBank/DDBJ databases">
        <title>Comparative genomics of Parolsenella catena and Libanicoccus massiliensis: Reclassification of Libanicoccus massiliensis as Parolsenella massiliensis comb. nov.</title>
        <authorList>
            <person name="Sakamoto M."/>
            <person name="Ikeyama N."/>
            <person name="Murakami T."/>
            <person name="Mori H."/>
            <person name="Yuki M."/>
            <person name="Ohkuma M."/>
        </authorList>
    </citation>
    <scope>NUCLEOTIDE SEQUENCE [LARGE SCALE GENOMIC DNA]</scope>
    <source>
        <strain evidence="3">JCM 31932</strain>
    </source>
</reference>
<evidence type="ECO:0000313" key="2">
    <source>
        <dbReference type="EMBL" id="BBH49883.1"/>
    </source>
</evidence>
<sequence>MTENDISVVLVIVTARVKILTAPPCSTSIGTIIFVSVSTNAEAPTVVDGLMPSGSVATTPDDQAGMATEAADSVAETVQTRPTRVAETPPDEND</sequence>
<dbReference type="AlphaFoldDB" id="A0A3G9JWY3"/>
<dbReference type="Proteomes" id="UP000273154">
    <property type="component" value="Chromosome"/>
</dbReference>
<organism evidence="2 3">
    <name type="scientific">Parolsenella catena</name>
    <dbReference type="NCBI Taxonomy" id="2003188"/>
    <lineage>
        <taxon>Bacteria</taxon>
        <taxon>Bacillati</taxon>
        <taxon>Actinomycetota</taxon>
        <taxon>Coriobacteriia</taxon>
        <taxon>Coriobacteriales</taxon>
        <taxon>Atopobiaceae</taxon>
        <taxon>Parolsenella</taxon>
    </lineage>
</organism>
<name>A0A3G9JWY3_9ACTN</name>
<evidence type="ECO:0000313" key="3">
    <source>
        <dbReference type="Proteomes" id="UP000273154"/>
    </source>
</evidence>
<feature type="region of interest" description="Disordered" evidence="1">
    <location>
        <begin position="52"/>
        <end position="94"/>
    </location>
</feature>
<keyword evidence="3" id="KW-1185">Reference proteome</keyword>
<dbReference type="GeneID" id="88848609"/>
<evidence type="ECO:0000256" key="1">
    <source>
        <dbReference type="SAM" id="MobiDB-lite"/>
    </source>
</evidence>
<gene>
    <name evidence="2" type="ORF">Pcatena_04700</name>
</gene>
<dbReference type="EMBL" id="AP019367">
    <property type="protein sequence ID" value="BBH49883.1"/>
    <property type="molecule type" value="Genomic_DNA"/>
</dbReference>
<dbReference type="KEGG" id="pcat:Pcatena_04700"/>
<accession>A0A3G9JWY3</accession>
<dbReference type="RefSeq" id="WP_126421288.1">
    <property type="nucleotide sequence ID" value="NZ_AP019367.1"/>
</dbReference>